<protein>
    <submittedName>
        <fullName evidence="1">Uncharacterized protein</fullName>
    </submittedName>
</protein>
<name>A0A0C9SNU5_PAXIN</name>
<accession>A0A0C9SNU5</accession>
<reference evidence="2" key="2">
    <citation type="submission" date="2015-01" db="EMBL/GenBank/DDBJ databases">
        <title>Evolutionary Origins and Diversification of the Mycorrhizal Mutualists.</title>
        <authorList>
            <consortium name="DOE Joint Genome Institute"/>
            <consortium name="Mycorrhizal Genomics Consortium"/>
            <person name="Kohler A."/>
            <person name="Kuo A."/>
            <person name="Nagy L.G."/>
            <person name="Floudas D."/>
            <person name="Copeland A."/>
            <person name="Barry K.W."/>
            <person name="Cichocki N."/>
            <person name="Veneault-Fourrey C."/>
            <person name="LaButti K."/>
            <person name="Lindquist E.A."/>
            <person name="Lipzen A."/>
            <person name="Lundell T."/>
            <person name="Morin E."/>
            <person name="Murat C."/>
            <person name="Riley R."/>
            <person name="Ohm R."/>
            <person name="Sun H."/>
            <person name="Tunlid A."/>
            <person name="Henrissat B."/>
            <person name="Grigoriev I.V."/>
            <person name="Hibbett D.S."/>
            <person name="Martin F."/>
        </authorList>
    </citation>
    <scope>NUCLEOTIDE SEQUENCE [LARGE SCALE GENOMIC DNA]</scope>
    <source>
        <strain evidence="2">ATCC 200175</strain>
    </source>
</reference>
<evidence type="ECO:0000313" key="2">
    <source>
        <dbReference type="Proteomes" id="UP000053647"/>
    </source>
</evidence>
<proteinExistence type="predicted"/>
<organism evidence="1 2">
    <name type="scientific">Paxillus involutus ATCC 200175</name>
    <dbReference type="NCBI Taxonomy" id="664439"/>
    <lineage>
        <taxon>Eukaryota</taxon>
        <taxon>Fungi</taxon>
        <taxon>Dikarya</taxon>
        <taxon>Basidiomycota</taxon>
        <taxon>Agaricomycotina</taxon>
        <taxon>Agaricomycetes</taxon>
        <taxon>Agaricomycetidae</taxon>
        <taxon>Boletales</taxon>
        <taxon>Paxilineae</taxon>
        <taxon>Paxillaceae</taxon>
        <taxon>Paxillus</taxon>
    </lineage>
</organism>
<dbReference type="HOGENOM" id="CLU_2942417_0_0_1"/>
<sequence>MSTDEGTILCPELLRDSEAAVTRLKVALRRRSPCMTTISSGDKVSTEGISTSCNEGCTDV</sequence>
<dbReference type="EMBL" id="KN819621">
    <property type="protein sequence ID" value="KIJ08439.1"/>
    <property type="molecule type" value="Genomic_DNA"/>
</dbReference>
<evidence type="ECO:0000313" key="1">
    <source>
        <dbReference type="EMBL" id="KIJ08439.1"/>
    </source>
</evidence>
<dbReference type="Proteomes" id="UP000053647">
    <property type="component" value="Unassembled WGS sequence"/>
</dbReference>
<reference evidence="1 2" key="1">
    <citation type="submission" date="2014-06" db="EMBL/GenBank/DDBJ databases">
        <authorList>
            <consortium name="DOE Joint Genome Institute"/>
            <person name="Kuo A."/>
            <person name="Kohler A."/>
            <person name="Nagy L.G."/>
            <person name="Floudas D."/>
            <person name="Copeland A."/>
            <person name="Barry K.W."/>
            <person name="Cichocki N."/>
            <person name="Veneault-Fourrey C."/>
            <person name="LaButti K."/>
            <person name="Lindquist E.A."/>
            <person name="Lipzen A."/>
            <person name="Lundell T."/>
            <person name="Morin E."/>
            <person name="Murat C."/>
            <person name="Sun H."/>
            <person name="Tunlid A."/>
            <person name="Henrissat B."/>
            <person name="Grigoriev I.V."/>
            <person name="Hibbett D.S."/>
            <person name="Martin F."/>
            <person name="Nordberg H.P."/>
            <person name="Cantor M.N."/>
            <person name="Hua S.X."/>
        </authorList>
    </citation>
    <scope>NUCLEOTIDE SEQUENCE [LARGE SCALE GENOMIC DNA]</scope>
    <source>
        <strain evidence="1 2">ATCC 200175</strain>
    </source>
</reference>
<dbReference type="AlphaFoldDB" id="A0A0C9SNU5"/>
<gene>
    <name evidence="1" type="ORF">PAXINDRAFT_172910</name>
</gene>
<keyword evidence="2" id="KW-1185">Reference proteome</keyword>